<dbReference type="InterPro" id="IPR006059">
    <property type="entry name" value="SBP"/>
</dbReference>
<reference evidence="2" key="3">
    <citation type="journal article" name="Syst. Appl. Microbiol.">
        <title>Streptomyces alkaliterrae sp. nov., isolated from an alkaline soil, and emended descriptions of Streptomyces alkaliphilus, Streptomyces calidiresistens and Streptomyces durbertensis.</title>
        <authorList>
            <person name="Swiecimska M."/>
            <person name="Golinska P."/>
            <person name="Nouioui I."/>
            <person name="Wypij M."/>
            <person name="Rai M."/>
            <person name="Sangal V."/>
            <person name="Goodfellow M."/>
        </authorList>
    </citation>
    <scope>NUCLEOTIDE SEQUENCE</scope>
    <source>
        <strain evidence="2">OF8</strain>
    </source>
</reference>
<feature type="region of interest" description="Disordered" evidence="1">
    <location>
        <begin position="406"/>
        <end position="427"/>
    </location>
</feature>
<evidence type="ECO:0000256" key="1">
    <source>
        <dbReference type="SAM" id="MobiDB-lite"/>
    </source>
</evidence>
<dbReference type="PANTHER" id="PTHR43649">
    <property type="entry name" value="ARABINOSE-BINDING PROTEIN-RELATED"/>
    <property type="match status" value="1"/>
</dbReference>
<comment type="caution">
    <text evidence="3">The sequence shown here is derived from an EMBL/GenBank/DDBJ whole genome shotgun (WGS) entry which is preliminary data.</text>
</comment>
<gene>
    <name evidence="3" type="ORF">FNX44_002940</name>
    <name evidence="2" type="ORF">H3147_08660</name>
</gene>
<dbReference type="Gene3D" id="3.40.190.10">
    <property type="entry name" value="Periplasmic binding protein-like II"/>
    <property type="match status" value="1"/>
</dbReference>
<evidence type="ECO:0000313" key="2">
    <source>
        <dbReference type="EMBL" id="MBB1258902.1"/>
    </source>
</evidence>
<name>A0A5P0YQN5_9ACTN</name>
<dbReference type="SUPFAM" id="SSF53850">
    <property type="entry name" value="Periplasmic binding protein-like II"/>
    <property type="match status" value="1"/>
</dbReference>
<dbReference type="Pfam" id="PF01547">
    <property type="entry name" value="SBP_bac_1"/>
    <property type="match status" value="1"/>
</dbReference>
<dbReference type="PANTHER" id="PTHR43649:SF30">
    <property type="entry name" value="ABC TRANSPORTER SUBSTRATE-BINDING PROTEIN"/>
    <property type="match status" value="1"/>
</dbReference>
<evidence type="ECO:0000313" key="4">
    <source>
        <dbReference type="Proteomes" id="UP000320857"/>
    </source>
</evidence>
<feature type="compositionally biased region" description="Basic and acidic residues" evidence="1">
    <location>
        <begin position="414"/>
        <end position="427"/>
    </location>
</feature>
<evidence type="ECO:0000313" key="5">
    <source>
        <dbReference type="Proteomes" id="UP000517765"/>
    </source>
</evidence>
<dbReference type="Proteomes" id="UP000517765">
    <property type="component" value="Unassembled WGS sequence"/>
</dbReference>
<reference evidence="5" key="2">
    <citation type="submission" date="2020-05" db="EMBL/GenBank/DDBJ databases">
        <title>Classification of alakaliphilic streptomycetes isolated from an alkaline soil next to Lonar Crater, India and a proposal for the recognition of Streptomyces alkaliterrae sp. nov.</title>
        <authorList>
            <person name="Golinska P."/>
        </authorList>
    </citation>
    <scope>NUCLEOTIDE SEQUENCE [LARGE SCALE GENOMIC DNA]</scope>
    <source>
        <strain evidence="5">OF8</strain>
    </source>
</reference>
<evidence type="ECO:0000313" key="3">
    <source>
        <dbReference type="EMBL" id="MQS00849.1"/>
    </source>
</evidence>
<dbReference type="EMBL" id="JABJXA010000036">
    <property type="protein sequence ID" value="MBB1258902.1"/>
    <property type="molecule type" value="Genomic_DNA"/>
</dbReference>
<proteinExistence type="predicted"/>
<protein>
    <submittedName>
        <fullName evidence="3">Extracellular solute-binding protein</fullName>
    </submittedName>
</protein>
<dbReference type="OrthoDB" id="366726at2"/>
<dbReference type="AlphaFoldDB" id="A0A5P0YQN5"/>
<dbReference type="InterPro" id="IPR050490">
    <property type="entry name" value="Bact_solute-bd_prot1"/>
</dbReference>
<dbReference type="EMBL" id="VJYK02000016">
    <property type="protein sequence ID" value="MQS00849.1"/>
    <property type="molecule type" value="Genomic_DNA"/>
</dbReference>
<sequence length="427" mass="45778">MGLAALGMVSAIGLSAAGCGNDSKAGGDVTLKVVVADYGTPGSANSSKGYWDDLVRAFEADGRHGGVKVDVTVLSWEEVDDKVAEMVKAGEAPDIAQIGAYADYAASDKLYSASELLSIPVHADIIPALAQAGELGRVQYGLPFVSSTRLLFYNKTLFTEAGLDPAKPPKSWDELQSAAEALRTAGVKHPYGLPLGPEEAQAESMMWMLSGGGGYTDNVNTYTLDSNENVKTFTWLRDEFVGKGLTGPDSPGKTNRRQLFEAFAKGEVGMLNGHPTLMQQAAKGKVDFGTAPLPGREGEAGATMGVADWIMGFKQNGNREQIGAFLDFVFSTEQHYSFTDRYDLLPVTTSASEKMLDDKKHKDLWPFLEQLGAAEFYPVSKVSWAATSAEVKKSIGRAVEKGTDPQAVLTSLQRRAETEEAAARARR</sequence>
<reference evidence="3 4" key="1">
    <citation type="submission" date="2019-10" db="EMBL/GenBank/DDBJ databases">
        <title>Streptomyces sp. nov., a novel actinobacterium isolated from alkaline environment.</title>
        <authorList>
            <person name="Golinska P."/>
        </authorList>
    </citation>
    <scope>NUCLEOTIDE SEQUENCE [LARGE SCALE GENOMIC DNA]</scope>
    <source>
        <strain evidence="3 4">OF1</strain>
    </source>
</reference>
<keyword evidence="4" id="KW-1185">Reference proteome</keyword>
<dbReference type="Proteomes" id="UP000320857">
    <property type="component" value="Unassembled WGS sequence"/>
</dbReference>
<accession>A0A5P0YQN5</accession>
<organism evidence="3 4">
    <name type="scientific">Streptomyces alkaliterrae</name>
    <dbReference type="NCBI Taxonomy" id="2213162"/>
    <lineage>
        <taxon>Bacteria</taxon>
        <taxon>Bacillati</taxon>
        <taxon>Actinomycetota</taxon>
        <taxon>Actinomycetes</taxon>
        <taxon>Kitasatosporales</taxon>
        <taxon>Streptomycetaceae</taxon>
        <taxon>Streptomyces</taxon>
    </lineage>
</organism>